<gene>
    <name evidence="2" type="ORF">VP01_1824g3</name>
</gene>
<feature type="region of interest" description="Disordered" evidence="1">
    <location>
        <begin position="302"/>
        <end position="341"/>
    </location>
</feature>
<comment type="caution">
    <text evidence="2">The sequence shown here is derived from an EMBL/GenBank/DDBJ whole genome shotgun (WGS) entry which is preliminary data.</text>
</comment>
<dbReference type="EMBL" id="LAVV01006642">
    <property type="protein sequence ID" value="KNZ58971.1"/>
    <property type="molecule type" value="Genomic_DNA"/>
</dbReference>
<proteinExistence type="predicted"/>
<dbReference type="Proteomes" id="UP000037035">
    <property type="component" value="Unassembled WGS sequence"/>
</dbReference>
<evidence type="ECO:0008006" key="4">
    <source>
        <dbReference type="Google" id="ProtNLM"/>
    </source>
</evidence>
<dbReference type="VEuPathDB" id="FungiDB:VP01_1824g3"/>
<protein>
    <recommendedName>
        <fullName evidence="4">HeH/LEM domain-containing protein</fullName>
    </recommendedName>
</protein>
<dbReference type="AlphaFoldDB" id="A0A0L6VDX0"/>
<organism evidence="2 3">
    <name type="scientific">Puccinia sorghi</name>
    <dbReference type="NCBI Taxonomy" id="27349"/>
    <lineage>
        <taxon>Eukaryota</taxon>
        <taxon>Fungi</taxon>
        <taxon>Dikarya</taxon>
        <taxon>Basidiomycota</taxon>
        <taxon>Pucciniomycotina</taxon>
        <taxon>Pucciniomycetes</taxon>
        <taxon>Pucciniales</taxon>
        <taxon>Pucciniaceae</taxon>
        <taxon>Puccinia</taxon>
    </lineage>
</organism>
<name>A0A0L6VDX0_9BASI</name>
<keyword evidence="3" id="KW-1185">Reference proteome</keyword>
<reference evidence="2 3" key="1">
    <citation type="submission" date="2015-08" db="EMBL/GenBank/DDBJ databases">
        <title>Next Generation Sequencing and Analysis of the Genome of Puccinia sorghi L Schw, the Causal Agent of Maize Common Rust.</title>
        <authorList>
            <person name="Rochi L."/>
            <person name="Burguener G."/>
            <person name="Darino M."/>
            <person name="Turjanski A."/>
            <person name="Kreff E."/>
            <person name="Dieguez M.J."/>
            <person name="Sacco F."/>
        </authorList>
    </citation>
    <scope>NUCLEOTIDE SEQUENCE [LARGE SCALE GENOMIC DNA]</scope>
    <source>
        <strain evidence="2 3">RO10H11247</strain>
    </source>
</reference>
<evidence type="ECO:0000256" key="1">
    <source>
        <dbReference type="SAM" id="MobiDB-lite"/>
    </source>
</evidence>
<sequence length="398" mass="44200">MPLRLPFIIHAEHLSSPLIKDPDGKIKKDELQVILKEFKIPFKAAKKKGALIDKYKLLITSEDKKRLAALKKSNAPNKHLMSTQLTKANHHLMIKQPQWCKAPTLPQKGKSLIPGSFISPAIQDLYCLPSTNWCSTLTNRDKISDPTIDNAPNSVIPDLPESWPTANWHRQDMDTNMPSSMILKDLHSLVASWLLDAFIASNNNDMDQDISISHGIPATQETPSQPIPMHLLMSTLNTIAQNSVQIGNTLVHTMNALAESLANLSGAIQSLHSSTTAEPFSALWYAGTLLQCSTPEDQRTWIQRHSSSDDSDSNSVSSQLDNMNLDEADPSFPYPNGPGHPEAAPETLKIIWCAMRKAGQLQPSYNWSNVESTHHSLKSFVIGILYNKPLKIMSRIIL</sequence>
<dbReference type="OrthoDB" id="2507381at2759"/>
<evidence type="ECO:0000313" key="2">
    <source>
        <dbReference type="EMBL" id="KNZ58971.1"/>
    </source>
</evidence>
<accession>A0A0L6VDX0</accession>
<evidence type="ECO:0000313" key="3">
    <source>
        <dbReference type="Proteomes" id="UP000037035"/>
    </source>
</evidence>